<keyword evidence="3" id="KW-1185">Reference proteome</keyword>
<protein>
    <submittedName>
        <fullName evidence="2">DUF3158 family protein</fullName>
    </submittedName>
</protein>
<dbReference type="Proteomes" id="UP000671845">
    <property type="component" value="Chromosome"/>
</dbReference>
<feature type="coiled-coil region" evidence="1">
    <location>
        <begin position="41"/>
        <end position="68"/>
    </location>
</feature>
<sequence>MSPASQQEHEGGGRVSSASNSYGKDAFNSYAKGFLKPFKGKGELIRLRDELEEAARAARQEAIDMASQANGGLLKSTDLWLTPWGKSGIPARTLQWRDNRQRSMGLWLLEAFLSRDDISEAMRQSVIDLEVQRCVFNAKAATINWSIKRIGKALADIEHAVSFQR</sequence>
<dbReference type="EMBL" id="CP053383">
    <property type="protein sequence ID" value="QTP58148.1"/>
    <property type="molecule type" value="Genomic_DNA"/>
</dbReference>
<reference evidence="2 3" key="1">
    <citation type="journal article" date="2021" name="Front. Microbiol.">
        <title>Aerobic Denitrification and Heterotrophic Sulfur Oxidation in the Genus Halomonas Revealed by Six Novel Species Characterizations and Genome-Based Analysis.</title>
        <authorList>
            <person name="Wang L."/>
            <person name="Shao Z."/>
        </authorList>
    </citation>
    <scope>NUCLEOTIDE SEQUENCE [LARGE SCALE GENOMIC DNA]</scope>
    <source>
        <strain evidence="2 3">MCCC 1A13718</strain>
    </source>
</reference>
<dbReference type="InterPro" id="IPR021502">
    <property type="entry name" value="DUF3158"/>
</dbReference>
<accession>A0ABX7WCL5</accession>
<dbReference type="RefSeq" id="WP_209476753.1">
    <property type="nucleotide sequence ID" value="NZ_CP053383.1"/>
</dbReference>
<gene>
    <name evidence="2" type="ORF">HNO53_05095</name>
</gene>
<keyword evidence="1" id="KW-0175">Coiled coil</keyword>
<dbReference type="Pfam" id="PF11358">
    <property type="entry name" value="DUF3158"/>
    <property type="match status" value="1"/>
</dbReference>
<evidence type="ECO:0000313" key="2">
    <source>
        <dbReference type="EMBL" id="QTP58148.1"/>
    </source>
</evidence>
<evidence type="ECO:0000256" key="1">
    <source>
        <dbReference type="SAM" id="Coils"/>
    </source>
</evidence>
<name>A0ABX7WCL5_9GAMM</name>
<proteinExistence type="predicted"/>
<evidence type="ECO:0000313" key="3">
    <source>
        <dbReference type="Proteomes" id="UP000671845"/>
    </source>
</evidence>
<organism evidence="2 3">
    <name type="scientific">Halomonas sulfidivorans</name>
    <dbReference type="NCBI Taxonomy" id="2733488"/>
    <lineage>
        <taxon>Bacteria</taxon>
        <taxon>Pseudomonadati</taxon>
        <taxon>Pseudomonadota</taxon>
        <taxon>Gammaproteobacteria</taxon>
        <taxon>Oceanospirillales</taxon>
        <taxon>Halomonadaceae</taxon>
        <taxon>Halomonas</taxon>
    </lineage>
</organism>